<sequence length="366" mass="41851">MKRFVLTLLAGYTCMSVLQAAPSDPFLSSSFTTDQQPRLHLTASFDAVNDTIDFADFRQSEGLSDSSTGDYQGFHLAANYQFHPQWSVDAEYWKRKIDFASDTNNIDSMLLAVRYKPELNLSKKSSLSLRAGIWGNQANELNKSTPTRINQRNYEQVQVSQPEDIQFQLDGIFSHKIDHMNQLNLFTGSGYSKVKVNRLDIQTQSRGCLMNIAIHSDNRYYGQLARPCQIDNMLMTKMNISGNAAEYGIDIQKDLNYEAWFAHFGGSWSWRYRAFESQLAYQYQHLWRKDIDDRVSSFGSSPISNNHTFAAKMSYDFSPQLTGFFQGELYQHNFTGNIPFLYNGVTASRLDRRYGLASLGITFHGF</sequence>
<name>A0A3B7LZ35_9GAMM</name>
<dbReference type="EMBL" id="CP032134">
    <property type="protein sequence ID" value="AXY55583.1"/>
    <property type="molecule type" value="Genomic_DNA"/>
</dbReference>
<accession>A0A3B7LZ35</accession>
<dbReference type="AlphaFoldDB" id="A0A3B7LZ35"/>
<gene>
    <name evidence="2" type="ORF">CDG60_02610</name>
</gene>
<dbReference type="KEGG" id="achi:CDG60_02610"/>
<dbReference type="Proteomes" id="UP000263753">
    <property type="component" value="Chromosome"/>
</dbReference>
<dbReference type="SUPFAM" id="SSF56935">
    <property type="entry name" value="Porins"/>
    <property type="match status" value="1"/>
</dbReference>
<feature type="chain" id="PRO_5017624279" description="DUF3570 domain-containing protein" evidence="1">
    <location>
        <begin position="21"/>
        <end position="366"/>
    </location>
</feature>
<reference evidence="3" key="1">
    <citation type="submission" date="2018-09" db="EMBL/GenBank/DDBJ databases">
        <title>The complete genome of Acinetobacter sp. strain WCHAc010005.</title>
        <authorList>
            <person name="Hu Y."/>
            <person name="Long H."/>
            <person name="Feng Y."/>
            <person name="Zong Z."/>
        </authorList>
    </citation>
    <scope>NUCLEOTIDE SEQUENCE [LARGE SCALE GENOMIC DNA]</scope>
    <source>
        <strain evidence="3">WCHAc010005</strain>
    </source>
</reference>
<organism evidence="2 3">
    <name type="scientific">Acinetobacter chinensis</name>
    <dbReference type="NCBI Taxonomy" id="2004650"/>
    <lineage>
        <taxon>Bacteria</taxon>
        <taxon>Pseudomonadati</taxon>
        <taxon>Pseudomonadota</taxon>
        <taxon>Gammaproteobacteria</taxon>
        <taxon>Moraxellales</taxon>
        <taxon>Moraxellaceae</taxon>
        <taxon>Acinetobacter</taxon>
    </lineage>
</organism>
<keyword evidence="1" id="KW-0732">Signal</keyword>
<evidence type="ECO:0000313" key="2">
    <source>
        <dbReference type="EMBL" id="AXY55583.1"/>
    </source>
</evidence>
<proteinExistence type="predicted"/>
<evidence type="ECO:0000256" key="1">
    <source>
        <dbReference type="SAM" id="SignalP"/>
    </source>
</evidence>
<evidence type="ECO:0000313" key="3">
    <source>
        <dbReference type="Proteomes" id="UP000263753"/>
    </source>
</evidence>
<dbReference type="RefSeq" id="WP_087512643.1">
    <property type="nucleotide sequence ID" value="NZ_CP032134.1"/>
</dbReference>
<protein>
    <recommendedName>
        <fullName evidence="4">DUF3570 domain-containing protein</fullName>
    </recommendedName>
</protein>
<feature type="signal peptide" evidence="1">
    <location>
        <begin position="1"/>
        <end position="20"/>
    </location>
</feature>
<evidence type="ECO:0008006" key="4">
    <source>
        <dbReference type="Google" id="ProtNLM"/>
    </source>
</evidence>